<dbReference type="RefSeq" id="WP_136089235.1">
    <property type="nucleotide sequence ID" value="NZ_CP122565.1"/>
</dbReference>
<keyword evidence="3" id="KW-1185">Reference proteome</keyword>
<protein>
    <submittedName>
        <fullName evidence="2">Uncharacterized protein</fullName>
    </submittedName>
</protein>
<dbReference type="Proteomes" id="UP001224674">
    <property type="component" value="Chromosome"/>
</dbReference>
<evidence type="ECO:0000313" key="3">
    <source>
        <dbReference type="Proteomes" id="UP001224674"/>
    </source>
</evidence>
<evidence type="ECO:0000256" key="1">
    <source>
        <dbReference type="SAM" id="MobiDB-lite"/>
    </source>
</evidence>
<gene>
    <name evidence="2" type="ORF">QDX21_10270</name>
</gene>
<organism evidence="2 3">
    <name type="scientific">Auritidibacter ignavus</name>
    <dbReference type="NCBI Taxonomy" id="678932"/>
    <lineage>
        <taxon>Bacteria</taxon>
        <taxon>Bacillati</taxon>
        <taxon>Actinomycetota</taxon>
        <taxon>Actinomycetes</taxon>
        <taxon>Micrococcales</taxon>
        <taxon>Micrococcaceae</taxon>
        <taxon>Auritidibacter</taxon>
    </lineage>
</organism>
<name>A0AAJ6AG29_9MICC</name>
<dbReference type="AlphaFoldDB" id="A0AAJ6AG29"/>
<proteinExistence type="predicted"/>
<sequence>MVTLGDALTATLSLDAVEASFVQAAELIRLIENSSVDRRGGASYTRSDLQLTTEDREQVIQSETVIRDETTYFRVPADQTGWMHLDLPRPALGALAALTVLYGADLTKPITQWESLFDVEVNLSAARERVPTTYADSFEDVLLATQLNDQLATILPEQCAMRVSVAEDPLHISELIFQDKTGSASLTYAVEAHPVARESIHVPDISTDIETTRSDTTAPASPDNWDD</sequence>
<feature type="region of interest" description="Disordered" evidence="1">
    <location>
        <begin position="207"/>
        <end position="227"/>
    </location>
</feature>
<reference evidence="2 3" key="1">
    <citation type="submission" date="2023-03" db="EMBL/GenBank/DDBJ databases">
        <title>Complete genome sequences of several Auritidibacter ignavus strains isolated from ear infections.</title>
        <authorList>
            <person name="Baehr T."/>
            <person name="Baumhoegger A.M."/>
        </authorList>
    </citation>
    <scope>NUCLEOTIDE SEQUENCE [LARGE SCALE GENOMIC DNA]</scope>
    <source>
        <strain evidence="2 3">BABAE-6</strain>
    </source>
</reference>
<dbReference type="EMBL" id="CP122566">
    <property type="protein sequence ID" value="WGH92675.1"/>
    <property type="molecule type" value="Genomic_DNA"/>
</dbReference>
<evidence type="ECO:0000313" key="2">
    <source>
        <dbReference type="EMBL" id="WGH92675.1"/>
    </source>
</evidence>
<accession>A0AAJ6AG29</accession>